<dbReference type="AlphaFoldDB" id="A0A420W471"/>
<organism evidence="1 2">
    <name type="scientific">Sphingobacterium puteale</name>
    <dbReference type="NCBI Taxonomy" id="2420510"/>
    <lineage>
        <taxon>Bacteria</taxon>
        <taxon>Pseudomonadati</taxon>
        <taxon>Bacteroidota</taxon>
        <taxon>Sphingobacteriia</taxon>
        <taxon>Sphingobacteriales</taxon>
        <taxon>Sphingobacteriaceae</taxon>
        <taxon>Sphingobacterium</taxon>
    </lineage>
</organism>
<dbReference type="Proteomes" id="UP000282423">
    <property type="component" value="Unassembled WGS sequence"/>
</dbReference>
<dbReference type="PROSITE" id="PS51257">
    <property type="entry name" value="PROKAR_LIPOPROTEIN"/>
    <property type="match status" value="1"/>
</dbReference>
<comment type="caution">
    <text evidence="1">The sequence shown here is derived from an EMBL/GenBank/DDBJ whole genome shotgun (WGS) entry which is preliminary data.</text>
</comment>
<reference evidence="1 2" key="1">
    <citation type="submission" date="2018-10" db="EMBL/GenBank/DDBJ databases">
        <title>Sphingobacterium sp. M05W1-28.</title>
        <authorList>
            <person name="Cai H."/>
        </authorList>
    </citation>
    <scope>NUCLEOTIDE SEQUENCE [LARGE SCALE GENOMIC DNA]</scope>
    <source>
        <strain evidence="1 2">M05W1-28</strain>
    </source>
</reference>
<evidence type="ECO:0000313" key="1">
    <source>
        <dbReference type="EMBL" id="RKO73363.1"/>
    </source>
</evidence>
<name>A0A420W471_9SPHI</name>
<sequence>MKTKTQSTWGIFSCLFIVILAVTSSCKKNAKLPPEESNEKTHAVTFKIKDFETIVSPLKAHSPRSKSALATGSVTENQLLYHWNFDNGNADPTIALEDAVAIDYNNGKTDYSYVAGWPTSGKGISFKGAREILIKIPASGIATLANLTFDANSSGTGPRALVLSYSTNQGVTFTNLADTIHYPSDLAISGKLAVEQSLHSVTLTAAKECWLKLTLFAGNRNGGSNYNESTGTFKMDNVKIMGTTDQSVLPDKLYYHIFDANTKLLVKTGTLNAKEKFNVALSKGTYYLSLLSKNSGTPLMIPASVTDLRSLSVSNTFSEQSAVVFAVRDTFDVTESLERVLTMGRIYSEVKFECTDTEGLDLVDSIQIKQQHNAFLYYPFATVVDEKSDNTTLSVIPNFANNSKTFVFNQFMGDVPENKMVKYELRIFRKGELARTFALSSEIRNNVQLLFKGKLLDGISENPGFQVIKNEKWRDNVVVEY</sequence>
<dbReference type="RefSeq" id="WP_121120689.1">
    <property type="nucleotide sequence ID" value="NZ_RBWS01000001.1"/>
</dbReference>
<dbReference type="OrthoDB" id="785205at2"/>
<protein>
    <submittedName>
        <fullName evidence="1">Uncharacterized protein</fullName>
    </submittedName>
</protein>
<evidence type="ECO:0000313" key="2">
    <source>
        <dbReference type="Proteomes" id="UP000282423"/>
    </source>
</evidence>
<dbReference type="EMBL" id="RBWS01000001">
    <property type="protein sequence ID" value="RKO73363.1"/>
    <property type="molecule type" value="Genomic_DNA"/>
</dbReference>
<proteinExistence type="predicted"/>
<keyword evidence="2" id="KW-1185">Reference proteome</keyword>
<accession>A0A420W471</accession>
<gene>
    <name evidence="1" type="ORF">D7322_01465</name>
</gene>